<gene>
    <name evidence="2" type="ORF">UFOVP1138_20</name>
    <name evidence="3" type="ORF">UFOVP1394_17</name>
    <name evidence="1" type="ORF">UFOVP975_11</name>
</gene>
<organism evidence="2">
    <name type="scientific">uncultured Caudovirales phage</name>
    <dbReference type="NCBI Taxonomy" id="2100421"/>
    <lineage>
        <taxon>Viruses</taxon>
        <taxon>Duplodnaviria</taxon>
        <taxon>Heunggongvirae</taxon>
        <taxon>Uroviricota</taxon>
        <taxon>Caudoviricetes</taxon>
        <taxon>Peduoviridae</taxon>
        <taxon>Maltschvirus</taxon>
        <taxon>Maltschvirus maltsch</taxon>
    </lineage>
</organism>
<dbReference type="EMBL" id="LR796921">
    <property type="protein sequence ID" value="CAB4173815.1"/>
    <property type="molecule type" value="Genomic_DNA"/>
</dbReference>
<proteinExistence type="predicted"/>
<reference evidence="2" key="1">
    <citation type="submission" date="2020-05" db="EMBL/GenBank/DDBJ databases">
        <authorList>
            <person name="Chiriac C."/>
            <person name="Salcher M."/>
            <person name="Ghai R."/>
            <person name="Kavagutti S V."/>
        </authorList>
    </citation>
    <scope>NUCLEOTIDE SEQUENCE</scope>
</reference>
<name>A0A6J5QXU6_9CAUD</name>
<dbReference type="EMBL" id="LR797345">
    <property type="protein sequence ID" value="CAB4204397.1"/>
    <property type="molecule type" value="Genomic_DNA"/>
</dbReference>
<dbReference type="EMBL" id="LR797086">
    <property type="protein sequence ID" value="CAB4186201.1"/>
    <property type="molecule type" value="Genomic_DNA"/>
</dbReference>
<sequence>MSHSIKACWSDNTLLPSTCVLDSNDEAEIYGCVHAKDIDHRDECEHWNEELAVDLCKEILGDQYMIFRVADIDSGDFVNLCELCENKDFEEEE</sequence>
<accession>A0A6J5QXU6</accession>
<evidence type="ECO:0000313" key="3">
    <source>
        <dbReference type="EMBL" id="CAB4204397.1"/>
    </source>
</evidence>
<evidence type="ECO:0000313" key="2">
    <source>
        <dbReference type="EMBL" id="CAB4186201.1"/>
    </source>
</evidence>
<evidence type="ECO:0000313" key="1">
    <source>
        <dbReference type="EMBL" id="CAB4173815.1"/>
    </source>
</evidence>
<protein>
    <submittedName>
        <fullName evidence="2">Uncharacterized protein</fullName>
    </submittedName>
</protein>